<keyword evidence="3" id="KW-1185">Reference proteome</keyword>
<dbReference type="Proteomes" id="UP001326110">
    <property type="component" value="Chromosome"/>
</dbReference>
<dbReference type="RefSeq" id="WP_026637777.1">
    <property type="nucleotide sequence ID" value="NZ_CP140152.1"/>
</dbReference>
<feature type="chain" id="PRO_5046684684" evidence="1">
    <location>
        <begin position="23"/>
        <end position="241"/>
    </location>
</feature>
<gene>
    <name evidence="2" type="ORF">SR858_27450</name>
</gene>
<evidence type="ECO:0000313" key="2">
    <source>
        <dbReference type="EMBL" id="WQH04730.1"/>
    </source>
</evidence>
<sequence length="241" mass="26535">MPVRLPALMSAALLACALPTAAAGELVMVAPQESTMPLARFEHGVLAGGMLKDVGDALAQRLGRQPSYVAAFNKEVKPLLSDGRADLLCHVMPAWIDGDYQWTSPLFPDAEVIAGQRDAKPLASLKDLRDKRVGTVVHYRYTRISQVLGPHFMRVDAPTMELNLQAMVKGTVPYTILSETTLAYLRRNNTALTVQTQLVFAAFKTHCAVSRKSRVPFLDINNALDDMAREGMIDQIVARYR</sequence>
<dbReference type="PANTHER" id="PTHR35936">
    <property type="entry name" value="MEMBRANE-BOUND LYTIC MUREIN TRANSGLYCOSYLASE F"/>
    <property type="match status" value="1"/>
</dbReference>
<protein>
    <submittedName>
        <fullName evidence="2">Transporter substrate-binding domain-containing protein</fullName>
    </submittedName>
</protein>
<organism evidence="2 3">
    <name type="scientific">Duganella zoogloeoides</name>
    <dbReference type="NCBI Taxonomy" id="75659"/>
    <lineage>
        <taxon>Bacteria</taxon>
        <taxon>Pseudomonadati</taxon>
        <taxon>Pseudomonadota</taxon>
        <taxon>Betaproteobacteria</taxon>
        <taxon>Burkholderiales</taxon>
        <taxon>Oxalobacteraceae</taxon>
        <taxon>Telluria group</taxon>
        <taxon>Duganella</taxon>
    </lineage>
</organism>
<dbReference type="Gene3D" id="3.40.190.10">
    <property type="entry name" value="Periplasmic binding protein-like II"/>
    <property type="match status" value="2"/>
</dbReference>
<dbReference type="EMBL" id="CP140152">
    <property type="protein sequence ID" value="WQH04730.1"/>
    <property type="molecule type" value="Genomic_DNA"/>
</dbReference>
<dbReference type="SUPFAM" id="SSF53850">
    <property type="entry name" value="Periplasmic binding protein-like II"/>
    <property type="match status" value="1"/>
</dbReference>
<keyword evidence="1" id="KW-0732">Signal</keyword>
<dbReference type="PROSITE" id="PS51257">
    <property type="entry name" value="PROKAR_LIPOPROTEIN"/>
    <property type="match status" value="1"/>
</dbReference>
<accession>A0ABZ0Y060</accession>
<evidence type="ECO:0000256" key="1">
    <source>
        <dbReference type="SAM" id="SignalP"/>
    </source>
</evidence>
<name>A0ABZ0Y060_9BURK</name>
<feature type="signal peptide" evidence="1">
    <location>
        <begin position="1"/>
        <end position="22"/>
    </location>
</feature>
<proteinExistence type="predicted"/>
<dbReference type="PANTHER" id="PTHR35936:SF6">
    <property type="entry name" value="AMINO ACID ABC TRANSPORTER SUBSTRATE-BINDING PAAT FAMILY PROTEIN"/>
    <property type="match status" value="1"/>
</dbReference>
<dbReference type="GeneID" id="43166052"/>
<reference evidence="2 3" key="1">
    <citation type="submission" date="2023-11" db="EMBL/GenBank/DDBJ databases">
        <title>MicrobeMod: A computational toolkit for identifying prokaryotic methylation and restriction-modification with nanopore sequencing.</title>
        <authorList>
            <person name="Crits-Christoph A."/>
            <person name="Kang S.C."/>
            <person name="Lee H."/>
            <person name="Ostrov N."/>
        </authorList>
    </citation>
    <scope>NUCLEOTIDE SEQUENCE [LARGE SCALE GENOMIC DNA]</scope>
    <source>
        <strain evidence="2 3">ATCC 25935</strain>
    </source>
</reference>
<evidence type="ECO:0000313" key="3">
    <source>
        <dbReference type="Proteomes" id="UP001326110"/>
    </source>
</evidence>